<feature type="transmembrane region" description="Helical" evidence="8">
    <location>
        <begin position="998"/>
        <end position="1024"/>
    </location>
</feature>
<reference evidence="9 10" key="1">
    <citation type="journal article" date="2015" name="Stand. Genomic Sci.">
        <title>Genomic Encyclopedia of Bacterial and Archaeal Type Strains, Phase III: the genomes of soil and plant-associated and newly described type strains.</title>
        <authorList>
            <person name="Whitman W.B."/>
            <person name="Woyke T."/>
            <person name="Klenk H.P."/>
            <person name="Zhou Y."/>
            <person name="Lilburn T.G."/>
            <person name="Beck B.J."/>
            <person name="De Vos P."/>
            <person name="Vandamme P."/>
            <person name="Eisen J.A."/>
            <person name="Garrity G."/>
            <person name="Hugenholtz P."/>
            <person name="Kyrpides N.C."/>
        </authorList>
    </citation>
    <scope>NUCLEOTIDE SEQUENCE [LARGE SCALE GENOMIC DNA]</scope>
    <source>
        <strain evidence="9 10">DSM 64</strain>
    </source>
</reference>
<evidence type="ECO:0000313" key="10">
    <source>
        <dbReference type="Proteomes" id="UP000321485"/>
    </source>
</evidence>
<feature type="transmembrane region" description="Helical" evidence="8">
    <location>
        <begin position="463"/>
        <end position="490"/>
    </location>
</feature>
<dbReference type="SUPFAM" id="SSF82693">
    <property type="entry name" value="Multidrug efflux transporter AcrB pore domain, PN1, PN2, PC1 and PC2 subdomains"/>
    <property type="match status" value="4"/>
</dbReference>
<dbReference type="AlphaFoldDB" id="A0A561XY52"/>
<keyword evidence="4" id="KW-0997">Cell inner membrane</keyword>
<dbReference type="Gene3D" id="3.30.70.1440">
    <property type="entry name" value="Multidrug efflux transporter AcrB pore domain"/>
    <property type="match status" value="1"/>
</dbReference>
<dbReference type="FunFam" id="1.20.1640.10:FF:000001">
    <property type="entry name" value="Efflux pump membrane transporter"/>
    <property type="match status" value="1"/>
</dbReference>
<dbReference type="FunFam" id="3.30.70.1430:FF:000001">
    <property type="entry name" value="Efflux pump membrane transporter"/>
    <property type="match status" value="1"/>
</dbReference>
<keyword evidence="7 8" id="KW-0472">Membrane</keyword>
<dbReference type="Gene3D" id="1.20.1640.10">
    <property type="entry name" value="Multidrug efflux transporter AcrB transmembrane domain"/>
    <property type="match status" value="2"/>
</dbReference>
<evidence type="ECO:0000256" key="8">
    <source>
        <dbReference type="SAM" id="Phobius"/>
    </source>
</evidence>
<dbReference type="InterPro" id="IPR027463">
    <property type="entry name" value="AcrB_DN_DC_subdom"/>
</dbReference>
<dbReference type="Gene3D" id="3.30.70.1430">
    <property type="entry name" value="Multidrug efflux transporter AcrB pore domain"/>
    <property type="match status" value="2"/>
</dbReference>
<dbReference type="GO" id="GO:0042910">
    <property type="term" value="F:xenobiotic transmembrane transporter activity"/>
    <property type="evidence" value="ECO:0007669"/>
    <property type="project" value="TreeGrafter"/>
</dbReference>
<evidence type="ECO:0000256" key="4">
    <source>
        <dbReference type="ARBA" id="ARBA00022519"/>
    </source>
</evidence>
<feature type="transmembrane region" description="Helical" evidence="8">
    <location>
        <begin position="387"/>
        <end position="410"/>
    </location>
</feature>
<keyword evidence="3" id="KW-1003">Cell membrane</keyword>
<comment type="caution">
    <text evidence="9">The sequence shown here is derived from an EMBL/GenBank/DDBJ whole genome shotgun (WGS) entry which is preliminary data.</text>
</comment>
<dbReference type="Proteomes" id="UP000321485">
    <property type="component" value="Unassembled WGS sequence"/>
</dbReference>
<feature type="transmembrane region" description="Helical" evidence="8">
    <location>
        <begin position="888"/>
        <end position="908"/>
    </location>
</feature>
<dbReference type="InterPro" id="IPR001036">
    <property type="entry name" value="Acrflvin-R"/>
</dbReference>
<dbReference type="RefSeq" id="WP_056748139.1">
    <property type="nucleotide sequence ID" value="NZ_VJWE01000001.1"/>
</dbReference>
<dbReference type="GeneID" id="51109113"/>
<dbReference type="PRINTS" id="PR00702">
    <property type="entry name" value="ACRIFLAVINRP"/>
</dbReference>
<organism evidence="9 10">
    <name type="scientific">Acidovorax delafieldii</name>
    <name type="common">Pseudomonas delafieldii</name>
    <dbReference type="NCBI Taxonomy" id="47920"/>
    <lineage>
        <taxon>Bacteria</taxon>
        <taxon>Pseudomonadati</taxon>
        <taxon>Pseudomonadota</taxon>
        <taxon>Betaproteobacteria</taxon>
        <taxon>Burkholderiales</taxon>
        <taxon>Comamonadaceae</taxon>
        <taxon>Acidovorax</taxon>
    </lineage>
</organism>
<feature type="transmembrane region" description="Helical" evidence="8">
    <location>
        <begin position="864"/>
        <end position="881"/>
    </location>
</feature>
<dbReference type="SUPFAM" id="SSF82714">
    <property type="entry name" value="Multidrug efflux transporter AcrB TolC docking domain, DN and DC subdomains"/>
    <property type="match status" value="2"/>
</dbReference>
<evidence type="ECO:0000256" key="5">
    <source>
        <dbReference type="ARBA" id="ARBA00022692"/>
    </source>
</evidence>
<evidence type="ECO:0000256" key="7">
    <source>
        <dbReference type="ARBA" id="ARBA00023136"/>
    </source>
</evidence>
<evidence type="ECO:0000313" key="9">
    <source>
        <dbReference type="EMBL" id="TWG41039.1"/>
    </source>
</evidence>
<gene>
    <name evidence="9" type="ORF">ATF69_0022</name>
</gene>
<accession>A0A561XY52</accession>
<name>A0A561XY52_ACIDE</name>
<feature type="transmembrane region" description="Helical" evidence="8">
    <location>
        <begin position="360"/>
        <end position="381"/>
    </location>
</feature>
<protein>
    <submittedName>
        <fullName evidence="9">Multidrug efflux pump</fullName>
    </submittedName>
</protein>
<evidence type="ECO:0000256" key="3">
    <source>
        <dbReference type="ARBA" id="ARBA00022475"/>
    </source>
</evidence>
<sequence>MSLSTPFIHRPIGTMLLTLGLALAGAVSFFLLPVAPLPQVDYPTISVSASLPGASPDTMAATVATPLERSLGAIAGVTEITSRSILGSTSITLQFDLDRNVDSAARDVQAAINAARTLLPTGMPSNPTYRKVNPADSPIMILALTSDLLTRGQMYDAASTVLAQKLSQVEGVGQATVSGGALPAVRVELDPVRLASNGISLEQVRSAIVSTNANRPLGAVEREDHYWQVATNDQARVAADYAPLVLRWKNGQAVRLQDVADVVDSVQDVRNFGVANGKPAVLLQVYKQPGANILEAVERVRSLLPALQASIPAAIDIEVVSDRTPTLRASVKEVERALLIAVALVVLVVFLFLRNGRATLIPSVAVPVSLAGTFGVMYLAGYTLDNLSLMALTVATGFVVDDAIVVLENIMRHMERGKTALRASLDGAREIGFTVVSMSISLIAVFVPILFMGGIVGRFFREFAIVMSSAILVSMVVSLTTTPMMCAALLKPHSPATARRRGWAAAFSHRIGRWVDRMQVRGMRLYRRSLAWCLRHQPVALLALVCVVGLNVYLYTAIDKGFMPEQDTGRISGFIRADQATSYQAMEQRLQRFLSIVQADPAVEHVTGFTGGWQRNAAQMFMTLKRGPGQESSEAVITRLREQLKNEPGARLFMVPQRDIRIGGRQSGASFDYTLQADDIGDLRTWEPRIRQVLSQLPELEDVNSDVQDFGLQTSLVIDRDAVTRMGLTMAQIDATLNNAFGQRQVGVIYNPLNQYRVVMEAAPRYLQNPETLRGFFFVNSQGQQIPLTAFARITTTNTPLSVNHDRGTPASSISFSLAPGVSLSQATEAVNNAVAELGVPVSVRGSFSGTAGAFQDALAGQPLLILAAIITIYLVLGMLYESLVHPITILSTLPSAGVGALLALMLFKTEFSLIALIGVILLIGIVKKNAIMMIDFALTRQRQQGEHGRAPVTAAQAIYRACNLRLRPILMTTVAAIFGALPLALGRGDGAELRQPLGIAIVGGLLVSQWLTLYTTPVVYVALDRLRARVLRAVQRRRKPAGAMPVAPVVLQGNDG</sequence>
<proteinExistence type="predicted"/>
<feature type="transmembrane region" description="Helical" evidence="8">
    <location>
        <begin position="914"/>
        <end position="935"/>
    </location>
</feature>
<dbReference type="EMBL" id="VJWE01000001">
    <property type="protein sequence ID" value="TWG41039.1"/>
    <property type="molecule type" value="Genomic_DNA"/>
</dbReference>
<feature type="transmembrane region" description="Helical" evidence="8">
    <location>
        <begin position="539"/>
        <end position="558"/>
    </location>
</feature>
<feature type="transmembrane region" description="Helical" evidence="8">
    <location>
        <begin position="337"/>
        <end position="353"/>
    </location>
</feature>
<evidence type="ECO:0000256" key="6">
    <source>
        <dbReference type="ARBA" id="ARBA00022989"/>
    </source>
</evidence>
<dbReference type="PANTHER" id="PTHR32063:SF34">
    <property type="entry name" value="MULTIDRUG RESISTANCE PROTEIN MDTC"/>
    <property type="match status" value="1"/>
</dbReference>
<keyword evidence="6 8" id="KW-1133">Transmembrane helix</keyword>
<comment type="subcellular location">
    <subcellularLocation>
        <location evidence="1">Cell inner membrane</location>
        <topology evidence="1">Multi-pass membrane protein</topology>
    </subcellularLocation>
</comment>
<dbReference type="Pfam" id="PF00873">
    <property type="entry name" value="ACR_tran"/>
    <property type="match status" value="1"/>
</dbReference>
<evidence type="ECO:0000256" key="1">
    <source>
        <dbReference type="ARBA" id="ARBA00004429"/>
    </source>
</evidence>
<dbReference type="Gene3D" id="3.30.2090.10">
    <property type="entry name" value="Multidrug efflux transporter AcrB TolC docking domain, DN and DC subdomains"/>
    <property type="match status" value="2"/>
</dbReference>
<dbReference type="PANTHER" id="PTHR32063">
    <property type="match status" value="1"/>
</dbReference>
<dbReference type="Gene3D" id="3.30.70.1320">
    <property type="entry name" value="Multidrug efflux transporter AcrB pore domain like"/>
    <property type="match status" value="1"/>
</dbReference>
<feature type="transmembrane region" description="Helical" evidence="8">
    <location>
        <begin position="969"/>
        <end position="986"/>
    </location>
</feature>
<keyword evidence="5 8" id="KW-0812">Transmembrane</keyword>
<evidence type="ECO:0000256" key="2">
    <source>
        <dbReference type="ARBA" id="ARBA00022448"/>
    </source>
</evidence>
<dbReference type="SUPFAM" id="SSF82866">
    <property type="entry name" value="Multidrug efflux transporter AcrB transmembrane domain"/>
    <property type="match status" value="2"/>
</dbReference>
<keyword evidence="2" id="KW-0813">Transport</keyword>
<dbReference type="GO" id="GO:0005886">
    <property type="term" value="C:plasma membrane"/>
    <property type="evidence" value="ECO:0007669"/>
    <property type="project" value="UniProtKB-SubCell"/>
</dbReference>
<feature type="transmembrane region" description="Helical" evidence="8">
    <location>
        <begin position="431"/>
        <end position="451"/>
    </location>
</feature>